<evidence type="ECO:0000256" key="7">
    <source>
        <dbReference type="RuleBase" id="RU364131"/>
    </source>
</evidence>
<dbReference type="InterPro" id="IPR000272">
    <property type="entry name" value="Ion-transport_regulator_FXYD"/>
</dbReference>
<evidence type="ECO:0000256" key="6">
    <source>
        <dbReference type="ARBA" id="ARBA00023136"/>
    </source>
</evidence>
<evidence type="ECO:0000256" key="4">
    <source>
        <dbReference type="ARBA" id="ARBA00022692"/>
    </source>
</evidence>
<keyword evidence="3 7" id="KW-0813">Transport</keyword>
<sequence length="93" mass="10644">MSKIGALVLMTLVSLGFAEEQNLEEDPFTFDYHRLRVGGLILAACWRPDSSCCPLSHWHHHPVQWPLQVQVQPGQEKEDRKQCSADALRQRCC</sequence>
<organism evidence="8 9">
    <name type="scientific">Gasterosteus aculeatus aculeatus</name>
    <name type="common">three-spined stickleback</name>
    <dbReference type="NCBI Taxonomy" id="481459"/>
    <lineage>
        <taxon>Eukaryota</taxon>
        <taxon>Metazoa</taxon>
        <taxon>Chordata</taxon>
        <taxon>Craniata</taxon>
        <taxon>Vertebrata</taxon>
        <taxon>Euteleostomi</taxon>
        <taxon>Actinopterygii</taxon>
        <taxon>Neopterygii</taxon>
        <taxon>Teleostei</taxon>
        <taxon>Neoteleostei</taxon>
        <taxon>Acanthomorphata</taxon>
        <taxon>Eupercaria</taxon>
        <taxon>Perciformes</taxon>
        <taxon>Cottioidei</taxon>
        <taxon>Gasterosteales</taxon>
        <taxon>Gasterosteidae</taxon>
        <taxon>Gasterosteus</taxon>
    </lineage>
</organism>
<dbReference type="GO" id="GO:0099106">
    <property type="term" value="F:ion channel regulator activity"/>
    <property type="evidence" value="ECO:0007669"/>
    <property type="project" value="InterPro"/>
</dbReference>
<evidence type="ECO:0000313" key="9">
    <source>
        <dbReference type="Proteomes" id="UP000007635"/>
    </source>
</evidence>
<feature type="signal peptide" evidence="7">
    <location>
        <begin position="1"/>
        <end position="18"/>
    </location>
</feature>
<evidence type="ECO:0000256" key="5">
    <source>
        <dbReference type="ARBA" id="ARBA00023065"/>
    </source>
</evidence>
<reference evidence="8" key="2">
    <citation type="submission" date="2025-08" db="UniProtKB">
        <authorList>
            <consortium name="Ensembl"/>
        </authorList>
    </citation>
    <scope>IDENTIFICATION</scope>
</reference>
<dbReference type="GO" id="GO:0006811">
    <property type="term" value="P:monoatomic ion transport"/>
    <property type="evidence" value="ECO:0007669"/>
    <property type="project" value="UniProtKB-KW"/>
</dbReference>
<keyword evidence="5 7" id="KW-0406">Ion transport</keyword>
<accession>A0AAQ4QIS3</accession>
<keyword evidence="9" id="KW-1185">Reference proteome</keyword>
<keyword evidence="6" id="KW-0472">Membrane</keyword>
<dbReference type="AlphaFoldDB" id="A0AAQ4QIS3"/>
<evidence type="ECO:0000313" key="8">
    <source>
        <dbReference type="Ensembl" id="ENSGACP00000050782.1"/>
    </source>
</evidence>
<comment type="subcellular location">
    <subcellularLocation>
        <location evidence="1">Membrane</location>
        <topology evidence="1">Single-pass membrane protein</topology>
    </subcellularLocation>
</comment>
<dbReference type="GO" id="GO:0043269">
    <property type="term" value="P:regulation of monoatomic ion transport"/>
    <property type="evidence" value="ECO:0007669"/>
    <property type="project" value="InterPro"/>
</dbReference>
<reference evidence="8 9" key="1">
    <citation type="journal article" date="2021" name="G3 (Bethesda)">
        <title>Improved contiguity of the threespine stickleback genome using long-read sequencing.</title>
        <authorList>
            <person name="Nath S."/>
            <person name="Shaw D.E."/>
            <person name="White M.A."/>
        </authorList>
    </citation>
    <scope>NUCLEOTIDE SEQUENCE [LARGE SCALE GENOMIC DNA]</scope>
    <source>
        <strain evidence="8 9">Lake Benthic</strain>
    </source>
</reference>
<evidence type="ECO:0000256" key="1">
    <source>
        <dbReference type="ARBA" id="ARBA00004167"/>
    </source>
</evidence>
<dbReference type="Gene3D" id="1.20.5.780">
    <property type="entry name" value="Single helix bin"/>
    <property type="match status" value="1"/>
</dbReference>
<evidence type="ECO:0000256" key="2">
    <source>
        <dbReference type="ARBA" id="ARBA00005948"/>
    </source>
</evidence>
<dbReference type="GeneTree" id="ENSGT01100000263583"/>
<reference evidence="8" key="3">
    <citation type="submission" date="2025-09" db="UniProtKB">
        <authorList>
            <consortium name="Ensembl"/>
        </authorList>
    </citation>
    <scope>IDENTIFICATION</scope>
</reference>
<name>A0AAQ4QIS3_GASAC</name>
<dbReference type="GO" id="GO:0016020">
    <property type="term" value="C:membrane"/>
    <property type="evidence" value="ECO:0007669"/>
    <property type="project" value="UniProtKB-SubCell"/>
</dbReference>
<comment type="similarity">
    <text evidence="2 7">Belongs to the FXYD family.</text>
</comment>
<evidence type="ECO:0000256" key="3">
    <source>
        <dbReference type="ARBA" id="ARBA00022448"/>
    </source>
</evidence>
<protein>
    <recommendedName>
        <fullName evidence="7">FXYD domain-containing ion transport regulator</fullName>
    </recommendedName>
</protein>
<feature type="chain" id="PRO_5042666056" description="FXYD domain-containing ion transport regulator" evidence="7">
    <location>
        <begin position="19"/>
        <end position="93"/>
    </location>
</feature>
<dbReference type="Ensembl" id="ENSGACT00000042789.1">
    <property type="protein sequence ID" value="ENSGACP00000050782.1"/>
    <property type="gene ID" value="ENSGACG00000005841.2"/>
</dbReference>
<dbReference type="Proteomes" id="UP000007635">
    <property type="component" value="Chromosome XX"/>
</dbReference>
<keyword evidence="4" id="KW-0812">Transmembrane</keyword>
<keyword evidence="7" id="KW-0732">Signal</keyword>
<dbReference type="Pfam" id="PF02038">
    <property type="entry name" value="ATP1G1_PLM_MAT8"/>
    <property type="match status" value="1"/>
</dbReference>
<proteinExistence type="inferred from homology"/>